<dbReference type="STRING" id="33978.A6M13_06700"/>
<proteinExistence type="predicted"/>
<comment type="caution">
    <text evidence="2">The sequence shown here is derived from an EMBL/GenBank/DDBJ whole genome shotgun (WGS) entry which is preliminary data.</text>
</comment>
<sequence>MTTVALFQDNVRTINEYTGWRMHGNVVDLAMRLSVKNRRFDPLVYEGVREHIKRHTHLLSKARYDKVIRHALFSRAHCEQHVETFIADVFQNVRKLRDMNLAHRAPLYHAAIYFERHHRIDQTRLLEVLAILQRVTPKNVEPSSYHAVVLAKLPHATSQIDTQLTQILALIQQKGFDQQYAHITATMTYIREVDMEECATTALALQAHLAKEVLLRPVYDSYLWLISTKYDAWSAWKRLQEFKQALEQLTPTLPPKTDITLLALQLLSADVLDCSDTRYDDDCFQDMFYDFTTACDDSGRVDTACDDASGGSDSADGGDSGGGGGGD</sequence>
<dbReference type="EMBL" id="MASJ01000039">
    <property type="protein sequence ID" value="OCS83085.1"/>
    <property type="molecule type" value="Genomic_DNA"/>
</dbReference>
<organism evidence="2 3">
    <name type="scientific">Caryophanon tenue</name>
    <dbReference type="NCBI Taxonomy" id="33978"/>
    <lineage>
        <taxon>Bacteria</taxon>
        <taxon>Bacillati</taxon>
        <taxon>Bacillota</taxon>
        <taxon>Bacilli</taxon>
        <taxon>Bacillales</taxon>
        <taxon>Caryophanaceae</taxon>
        <taxon>Caryophanon</taxon>
    </lineage>
</organism>
<dbReference type="OrthoDB" id="9828038at2"/>
<gene>
    <name evidence="2" type="ORF">A6M13_06700</name>
</gene>
<dbReference type="Proteomes" id="UP000093199">
    <property type="component" value="Unassembled WGS sequence"/>
</dbReference>
<feature type="compositionally biased region" description="Low complexity" evidence="1">
    <location>
        <begin position="306"/>
        <end position="317"/>
    </location>
</feature>
<evidence type="ECO:0000256" key="1">
    <source>
        <dbReference type="SAM" id="MobiDB-lite"/>
    </source>
</evidence>
<dbReference type="AlphaFoldDB" id="A0A1C0Y7H3"/>
<name>A0A1C0Y7H3_9BACL</name>
<keyword evidence="3" id="KW-1185">Reference proteome</keyword>
<accession>A0A1C0Y7H3</accession>
<evidence type="ECO:0000313" key="2">
    <source>
        <dbReference type="EMBL" id="OCS83085.1"/>
    </source>
</evidence>
<reference evidence="2 3" key="1">
    <citation type="submission" date="2016-07" db="EMBL/GenBank/DDBJ databases">
        <title>Caryophanon tenue genome sequencing.</title>
        <authorList>
            <person name="Verma A."/>
            <person name="Pal Y."/>
            <person name="Krishnamurthi S."/>
        </authorList>
    </citation>
    <scope>NUCLEOTIDE SEQUENCE [LARGE SCALE GENOMIC DNA]</scope>
    <source>
        <strain evidence="2 3">DSM 14152</strain>
    </source>
</reference>
<feature type="compositionally biased region" description="Gly residues" evidence="1">
    <location>
        <begin position="318"/>
        <end position="327"/>
    </location>
</feature>
<dbReference type="RefSeq" id="WP_066548154.1">
    <property type="nucleotide sequence ID" value="NZ_MASJ01000039.1"/>
</dbReference>
<feature type="region of interest" description="Disordered" evidence="1">
    <location>
        <begin position="305"/>
        <end position="327"/>
    </location>
</feature>
<evidence type="ECO:0000313" key="3">
    <source>
        <dbReference type="Proteomes" id="UP000093199"/>
    </source>
</evidence>
<protein>
    <submittedName>
        <fullName evidence="2">Uncharacterized protein</fullName>
    </submittedName>
</protein>